<keyword evidence="4" id="KW-0378">Hydrolase</keyword>
<feature type="compositionally biased region" description="Low complexity" evidence="1">
    <location>
        <begin position="81"/>
        <end position="111"/>
    </location>
</feature>
<feature type="domain" description="Peptidase S12 Pab87-related C-terminal" evidence="3">
    <location>
        <begin position="512"/>
        <end position="599"/>
    </location>
</feature>
<evidence type="ECO:0000313" key="4">
    <source>
        <dbReference type="EMBL" id="MTD15720.1"/>
    </source>
</evidence>
<dbReference type="GO" id="GO:0016787">
    <property type="term" value="F:hydrolase activity"/>
    <property type="evidence" value="ECO:0007669"/>
    <property type="project" value="UniProtKB-KW"/>
</dbReference>
<protein>
    <submittedName>
        <fullName evidence="4">Serine hydrolase</fullName>
    </submittedName>
</protein>
<dbReference type="SUPFAM" id="SSF56601">
    <property type="entry name" value="beta-lactamase/transpeptidase-like"/>
    <property type="match status" value="1"/>
</dbReference>
<dbReference type="EMBL" id="WLYK01000006">
    <property type="protein sequence ID" value="MTD15720.1"/>
    <property type="molecule type" value="Genomic_DNA"/>
</dbReference>
<dbReference type="InterPro" id="IPR012338">
    <property type="entry name" value="Beta-lactam/transpept-like"/>
</dbReference>
<dbReference type="Gene3D" id="3.40.710.10">
    <property type="entry name" value="DD-peptidase/beta-lactamase superfamily"/>
    <property type="match status" value="1"/>
</dbReference>
<proteinExistence type="predicted"/>
<comment type="caution">
    <text evidence="4">The sequence shown here is derived from an EMBL/GenBank/DDBJ whole genome shotgun (WGS) entry which is preliminary data.</text>
</comment>
<organism evidence="4 5">
    <name type="scientific">Nakamurella alba</name>
    <dbReference type="NCBI Taxonomy" id="2665158"/>
    <lineage>
        <taxon>Bacteria</taxon>
        <taxon>Bacillati</taxon>
        <taxon>Actinomycetota</taxon>
        <taxon>Actinomycetes</taxon>
        <taxon>Nakamurellales</taxon>
        <taxon>Nakamurellaceae</taxon>
        <taxon>Nakamurella</taxon>
    </lineage>
</organism>
<accession>A0A7K1FNR0</accession>
<dbReference type="InterPro" id="IPR021860">
    <property type="entry name" value="Peptidase_S12_Pab87-rel_C"/>
</dbReference>
<keyword evidence="5" id="KW-1185">Reference proteome</keyword>
<evidence type="ECO:0000259" key="2">
    <source>
        <dbReference type="Pfam" id="PF00144"/>
    </source>
</evidence>
<evidence type="ECO:0000259" key="3">
    <source>
        <dbReference type="Pfam" id="PF11954"/>
    </source>
</evidence>
<dbReference type="Pfam" id="PF00144">
    <property type="entry name" value="Beta-lactamase"/>
    <property type="match status" value="1"/>
</dbReference>
<name>A0A7K1FNR0_9ACTN</name>
<feature type="domain" description="Beta-lactamase-related" evidence="2">
    <location>
        <begin position="141"/>
        <end position="466"/>
    </location>
</feature>
<gene>
    <name evidence="4" type="ORF">GIS00_17440</name>
</gene>
<sequence>MSRSTDAARFFPGREERAIVRGDHTVIDGLPREKRRAGPMAIPRRTALTAALTGLVGVPLAACTSTDSGGARSTAAPVAETTAMSSDSPPTSSTAAGSATATSSTEAPVATGNAPVGETAPAAYSTAEITKDKIDAAVAALDDMVADAMERTGVPGIAVAVVHEGEVLYQKGFGVREVGKDAAVDPETVFQLASVSKSIAGTCVAKAVTDKTVTWADKVTDHLPDFELSDPAVTSMVQISDCFAHRTGLPGTAGDELEGFGYDRDYVLSRLRLFPLDPFRITYHYTNFGLTLGGEAVAAADGRSWEDLCQADVYRPIGMTSTSSKYADYLARDNKAIIHFRVAEKDFQPLYKRDADPQSPAGGVSSNVLDMAKWMTVVLDGGKLDGEDFIDDAALLEMHGPHIVNNAPTADVDRAGFYGYGVNVGTTSTGHITWGHAGAFFVGTGTSYTMLPAGKIGIVALSNGSPIGAVEAITTSFTDLVRTGEVERDWVEFFGAIYGNFYINRSSVAEPPPASPKAARALTDYAGDYANDYLGQITVAVQGDALEITGVGPNKLAAPLVHYDGDVFSWKAPGGNGDDDTAVTFAGGGTGAATEVTLEAVMIGTLKRV</sequence>
<dbReference type="AlphaFoldDB" id="A0A7K1FNR0"/>
<reference evidence="4 5" key="1">
    <citation type="submission" date="2019-11" db="EMBL/GenBank/DDBJ databases">
        <authorList>
            <person name="Jiang L.-Q."/>
        </authorList>
    </citation>
    <scope>NUCLEOTIDE SEQUENCE [LARGE SCALE GENOMIC DNA]</scope>
    <source>
        <strain evidence="4 5">YIM 132087</strain>
    </source>
</reference>
<dbReference type="PANTHER" id="PTHR46825">
    <property type="entry name" value="D-ALANYL-D-ALANINE-CARBOXYPEPTIDASE/ENDOPEPTIDASE AMPH"/>
    <property type="match status" value="1"/>
</dbReference>
<feature type="region of interest" description="Disordered" evidence="1">
    <location>
        <begin position="63"/>
        <end position="117"/>
    </location>
</feature>
<dbReference type="InterPro" id="IPR001466">
    <property type="entry name" value="Beta-lactam-related"/>
</dbReference>
<dbReference type="Gene3D" id="2.40.128.600">
    <property type="match status" value="1"/>
</dbReference>
<dbReference type="Proteomes" id="UP000460221">
    <property type="component" value="Unassembled WGS sequence"/>
</dbReference>
<dbReference type="Pfam" id="PF11954">
    <property type="entry name" value="DUF3471"/>
    <property type="match status" value="1"/>
</dbReference>
<dbReference type="InterPro" id="IPR050491">
    <property type="entry name" value="AmpC-like"/>
</dbReference>
<evidence type="ECO:0000313" key="5">
    <source>
        <dbReference type="Proteomes" id="UP000460221"/>
    </source>
</evidence>
<dbReference type="PANTHER" id="PTHR46825:SF15">
    <property type="entry name" value="BETA-LACTAMASE-RELATED DOMAIN-CONTAINING PROTEIN"/>
    <property type="match status" value="1"/>
</dbReference>
<evidence type="ECO:0000256" key="1">
    <source>
        <dbReference type="SAM" id="MobiDB-lite"/>
    </source>
</evidence>